<keyword evidence="2" id="KW-1185">Reference proteome</keyword>
<name>A0ABQ6Q5Z1_9BACT</name>
<dbReference type="Proteomes" id="UP001307705">
    <property type="component" value="Unassembled WGS sequence"/>
</dbReference>
<dbReference type="EMBL" id="BTPE01000022">
    <property type="protein sequence ID" value="GMQ35585.1"/>
    <property type="molecule type" value="Genomic_DNA"/>
</dbReference>
<accession>A0ABQ6Q5Z1</accession>
<evidence type="ECO:0000313" key="2">
    <source>
        <dbReference type="Proteomes" id="UP001307705"/>
    </source>
</evidence>
<sequence>MNFKIVNTKDMKNFVSHDWNRPRISAILSSICLFIFLSNSLMAQEIVSMEKKLSSLSDTERKSVNEMLFGKVGILEVRDGALISPEEIQLPIKSIRISSTSDFSAIPNSEFDFSSVEVVSIKVKGDAQVNLSDPFLSALPNLKYVYVIFDNYMSESEVKSRFSVDPSRSWVVMFSLPE</sequence>
<protein>
    <submittedName>
        <fullName evidence="1">Uncharacterized protein</fullName>
    </submittedName>
</protein>
<evidence type="ECO:0000313" key="1">
    <source>
        <dbReference type="EMBL" id="GMQ35585.1"/>
    </source>
</evidence>
<reference evidence="1 2" key="1">
    <citation type="submission" date="2023-08" db="EMBL/GenBank/DDBJ databases">
        <title>Draft genome sequence of Algoriphagus taiwanensis.</title>
        <authorList>
            <person name="Takatani N."/>
            <person name="Hosokawa M."/>
            <person name="Sawabe T."/>
        </authorList>
    </citation>
    <scope>NUCLEOTIDE SEQUENCE [LARGE SCALE GENOMIC DNA]</scope>
    <source>
        <strain evidence="1 2">JCM 19755</strain>
    </source>
</reference>
<proteinExistence type="predicted"/>
<organism evidence="1 2">
    <name type="scientific">Algoriphagus taiwanensis</name>
    <dbReference type="NCBI Taxonomy" id="1445656"/>
    <lineage>
        <taxon>Bacteria</taxon>
        <taxon>Pseudomonadati</taxon>
        <taxon>Bacteroidota</taxon>
        <taxon>Cytophagia</taxon>
        <taxon>Cytophagales</taxon>
        <taxon>Cyclobacteriaceae</taxon>
        <taxon>Algoriphagus</taxon>
    </lineage>
</organism>
<comment type="caution">
    <text evidence="1">The sequence shown here is derived from an EMBL/GenBank/DDBJ whole genome shotgun (WGS) entry which is preliminary data.</text>
</comment>
<gene>
    <name evidence="1" type="ORF">Ataiwa_38580</name>
</gene>